<protein>
    <submittedName>
        <fullName evidence="1">Uncharacterized protein</fullName>
    </submittedName>
</protein>
<organism evidence="1 2">
    <name type="scientific">Persea americana</name>
    <name type="common">Avocado</name>
    <dbReference type="NCBI Taxonomy" id="3435"/>
    <lineage>
        <taxon>Eukaryota</taxon>
        <taxon>Viridiplantae</taxon>
        <taxon>Streptophyta</taxon>
        <taxon>Embryophyta</taxon>
        <taxon>Tracheophyta</taxon>
        <taxon>Spermatophyta</taxon>
        <taxon>Magnoliopsida</taxon>
        <taxon>Magnoliidae</taxon>
        <taxon>Laurales</taxon>
        <taxon>Lauraceae</taxon>
        <taxon>Persea</taxon>
    </lineage>
</organism>
<accession>A0ACC2LN45</accession>
<sequence>MASFRFSDARSSPAFLFSNIGSLISIKLDNQNYLLWKSQFLPVLRAHDMIGFVDGSHPCPPEFMLDSAGHASKEVNPHYLTWIQQDQNVLYWINATLSAPDHAHVVGLATA</sequence>
<reference evidence="1 2" key="1">
    <citation type="journal article" date="2022" name="Hortic Res">
        <title>A haplotype resolved chromosomal level avocado genome allows analysis of novel avocado genes.</title>
        <authorList>
            <person name="Nath O."/>
            <person name="Fletcher S.J."/>
            <person name="Hayward A."/>
            <person name="Shaw L.M."/>
            <person name="Masouleh A.K."/>
            <person name="Furtado A."/>
            <person name="Henry R.J."/>
            <person name="Mitter N."/>
        </authorList>
    </citation>
    <scope>NUCLEOTIDE SEQUENCE [LARGE SCALE GENOMIC DNA]</scope>
    <source>
        <strain evidence="2">cv. Hass</strain>
    </source>
</reference>
<keyword evidence="2" id="KW-1185">Reference proteome</keyword>
<name>A0ACC2LN45_PERAE</name>
<dbReference type="EMBL" id="CM056811">
    <property type="protein sequence ID" value="KAJ8634715.1"/>
    <property type="molecule type" value="Genomic_DNA"/>
</dbReference>
<proteinExistence type="predicted"/>
<evidence type="ECO:0000313" key="2">
    <source>
        <dbReference type="Proteomes" id="UP001234297"/>
    </source>
</evidence>
<evidence type="ECO:0000313" key="1">
    <source>
        <dbReference type="EMBL" id="KAJ8634715.1"/>
    </source>
</evidence>
<comment type="caution">
    <text evidence="1">The sequence shown here is derived from an EMBL/GenBank/DDBJ whole genome shotgun (WGS) entry which is preliminary data.</text>
</comment>
<gene>
    <name evidence="1" type="ORF">MRB53_008982</name>
</gene>
<dbReference type="Proteomes" id="UP001234297">
    <property type="component" value="Chromosome 3"/>
</dbReference>